<keyword evidence="5" id="KW-0482">Metalloprotease</keyword>
<sequence>MPTPVNVLTTSLADAALLEPFFGREAEDVLESCEGSFQRLFHEARNLRTPGGVALACALEIVRRAFAEELADRCELGNPQAVVDYLRTFFVGRTHEVFVVLYVDAQNRLLKTEEAFTGTLTQCSVYPREIICRALELGAAGVIFSHNHPSGVAEPSQGDQMLTDNLRRALAMVDVRVLDHIVIASGDAVSFAERGLI</sequence>
<dbReference type="InterPro" id="IPR037518">
    <property type="entry name" value="MPN"/>
</dbReference>
<dbReference type="Proteomes" id="UP000694660">
    <property type="component" value="Unassembled WGS sequence"/>
</dbReference>
<dbReference type="InterPro" id="IPR001405">
    <property type="entry name" value="UPF0758"/>
</dbReference>
<keyword evidence="4" id="KW-0862">Zinc</keyword>
<dbReference type="InterPro" id="IPR020891">
    <property type="entry name" value="UPF0758_CS"/>
</dbReference>
<dbReference type="GO" id="GO:0046872">
    <property type="term" value="F:metal ion binding"/>
    <property type="evidence" value="ECO:0007669"/>
    <property type="project" value="UniProtKB-KW"/>
</dbReference>
<keyword evidence="8" id="KW-1185">Reference proteome</keyword>
<evidence type="ECO:0000256" key="1">
    <source>
        <dbReference type="ARBA" id="ARBA00022670"/>
    </source>
</evidence>
<evidence type="ECO:0000256" key="3">
    <source>
        <dbReference type="ARBA" id="ARBA00022801"/>
    </source>
</evidence>
<evidence type="ECO:0000256" key="2">
    <source>
        <dbReference type="ARBA" id="ARBA00022723"/>
    </source>
</evidence>
<name>A0A944H6K0_DENI1</name>
<dbReference type="Gene3D" id="3.40.140.10">
    <property type="entry name" value="Cytidine Deaminase, domain 2"/>
    <property type="match status" value="1"/>
</dbReference>
<evidence type="ECO:0000256" key="5">
    <source>
        <dbReference type="ARBA" id="ARBA00023049"/>
    </source>
</evidence>
<keyword evidence="1" id="KW-0645">Protease</keyword>
<protein>
    <submittedName>
        <fullName evidence="7">DNA repair protein RadC</fullName>
    </submittedName>
</protein>
<dbReference type="AlphaFoldDB" id="A0A944H6K0"/>
<gene>
    <name evidence="7" type="primary">radC</name>
    <name evidence="7" type="ORF">I8J34_03585</name>
</gene>
<feature type="domain" description="MPN" evidence="6">
    <location>
        <begin position="75"/>
        <end position="197"/>
    </location>
</feature>
<dbReference type="NCBIfam" id="TIGR00608">
    <property type="entry name" value="radc"/>
    <property type="match status" value="1"/>
</dbReference>
<dbReference type="PANTHER" id="PTHR30471:SF3">
    <property type="entry name" value="UPF0758 PROTEIN YEES-RELATED"/>
    <property type="match status" value="1"/>
</dbReference>
<evidence type="ECO:0000259" key="6">
    <source>
        <dbReference type="PROSITE" id="PS50249"/>
    </source>
</evidence>
<keyword evidence="2" id="KW-0479">Metal-binding</keyword>
<dbReference type="InterPro" id="IPR025657">
    <property type="entry name" value="RadC_JAB"/>
</dbReference>
<reference evidence="8" key="1">
    <citation type="journal article" date="2022" name="ISME J.">
        <title>Genetic and phylogenetic analysis of dissimilatory iodate-reducing bacteria identifies potential niches across the world's oceans.</title>
        <authorList>
            <person name="Reyes-Umana V."/>
            <person name="Henning Z."/>
            <person name="Lee K."/>
            <person name="Barnum T.P."/>
            <person name="Coates J.D."/>
        </authorList>
    </citation>
    <scope>NUCLEOTIDE SEQUENCE [LARGE SCALE GENOMIC DNA]</scope>
    <source>
        <strain evidence="8">IR12</strain>
    </source>
</reference>
<dbReference type="RefSeq" id="WP_214360000.1">
    <property type="nucleotide sequence ID" value="NZ_JAEKFT010000003.1"/>
</dbReference>
<evidence type="ECO:0000313" key="7">
    <source>
        <dbReference type="EMBL" id="MBT0960248.1"/>
    </source>
</evidence>
<evidence type="ECO:0000313" key="8">
    <source>
        <dbReference type="Proteomes" id="UP000694660"/>
    </source>
</evidence>
<organism evidence="7 8">
    <name type="scientific">Denitromonas iodatirespirans</name>
    <dbReference type="NCBI Taxonomy" id="2795389"/>
    <lineage>
        <taxon>Bacteria</taxon>
        <taxon>Pseudomonadati</taxon>
        <taxon>Pseudomonadota</taxon>
        <taxon>Betaproteobacteria</taxon>
        <taxon>Rhodocyclales</taxon>
        <taxon>Zoogloeaceae</taxon>
        <taxon>Denitromonas</taxon>
    </lineage>
</organism>
<dbReference type="PROSITE" id="PS50249">
    <property type="entry name" value="MPN"/>
    <property type="match status" value="1"/>
</dbReference>
<dbReference type="GO" id="GO:0008237">
    <property type="term" value="F:metallopeptidase activity"/>
    <property type="evidence" value="ECO:0007669"/>
    <property type="project" value="UniProtKB-KW"/>
</dbReference>
<dbReference type="PROSITE" id="PS01302">
    <property type="entry name" value="UPF0758"/>
    <property type="match status" value="1"/>
</dbReference>
<comment type="caution">
    <text evidence="7">The sequence shown here is derived from an EMBL/GenBank/DDBJ whole genome shotgun (WGS) entry which is preliminary data.</text>
</comment>
<accession>A0A944H6K0</accession>
<keyword evidence="3" id="KW-0378">Hydrolase</keyword>
<dbReference type="Pfam" id="PF04002">
    <property type="entry name" value="RadC"/>
    <property type="match status" value="1"/>
</dbReference>
<dbReference type="GO" id="GO:0006508">
    <property type="term" value="P:proteolysis"/>
    <property type="evidence" value="ECO:0007669"/>
    <property type="project" value="UniProtKB-KW"/>
</dbReference>
<dbReference type="EMBL" id="JAEKFT010000003">
    <property type="protein sequence ID" value="MBT0960248.1"/>
    <property type="molecule type" value="Genomic_DNA"/>
</dbReference>
<evidence type="ECO:0000256" key="4">
    <source>
        <dbReference type="ARBA" id="ARBA00022833"/>
    </source>
</evidence>
<dbReference type="CDD" id="cd08071">
    <property type="entry name" value="MPN_DUF2466"/>
    <property type="match status" value="1"/>
</dbReference>
<dbReference type="PANTHER" id="PTHR30471">
    <property type="entry name" value="DNA REPAIR PROTEIN RADC"/>
    <property type="match status" value="1"/>
</dbReference>
<proteinExistence type="predicted"/>